<feature type="domain" description="RNase H type-1" evidence="1">
    <location>
        <begin position="1"/>
        <end position="90"/>
    </location>
</feature>
<dbReference type="GO" id="GO:0003676">
    <property type="term" value="F:nucleic acid binding"/>
    <property type="evidence" value="ECO:0007669"/>
    <property type="project" value="InterPro"/>
</dbReference>
<reference evidence="2 3" key="1">
    <citation type="journal article" date="2019" name="Nat. Ecol. Evol.">
        <title>Megaphylogeny resolves global patterns of mushroom evolution.</title>
        <authorList>
            <person name="Varga T."/>
            <person name="Krizsan K."/>
            <person name="Foldi C."/>
            <person name="Dima B."/>
            <person name="Sanchez-Garcia M."/>
            <person name="Sanchez-Ramirez S."/>
            <person name="Szollosi G.J."/>
            <person name="Szarkandi J.G."/>
            <person name="Papp V."/>
            <person name="Albert L."/>
            <person name="Andreopoulos W."/>
            <person name="Angelini C."/>
            <person name="Antonin V."/>
            <person name="Barry K.W."/>
            <person name="Bougher N.L."/>
            <person name="Buchanan P."/>
            <person name="Buyck B."/>
            <person name="Bense V."/>
            <person name="Catcheside P."/>
            <person name="Chovatia M."/>
            <person name="Cooper J."/>
            <person name="Damon W."/>
            <person name="Desjardin D."/>
            <person name="Finy P."/>
            <person name="Geml J."/>
            <person name="Haridas S."/>
            <person name="Hughes K."/>
            <person name="Justo A."/>
            <person name="Karasinski D."/>
            <person name="Kautmanova I."/>
            <person name="Kiss B."/>
            <person name="Kocsube S."/>
            <person name="Kotiranta H."/>
            <person name="LaButti K.M."/>
            <person name="Lechner B.E."/>
            <person name="Liimatainen K."/>
            <person name="Lipzen A."/>
            <person name="Lukacs Z."/>
            <person name="Mihaltcheva S."/>
            <person name="Morgado L.N."/>
            <person name="Niskanen T."/>
            <person name="Noordeloos M.E."/>
            <person name="Ohm R.A."/>
            <person name="Ortiz-Santana B."/>
            <person name="Ovrebo C."/>
            <person name="Racz N."/>
            <person name="Riley R."/>
            <person name="Savchenko A."/>
            <person name="Shiryaev A."/>
            <person name="Soop K."/>
            <person name="Spirin V."/>
            <person name="Szebenyi C."/>
            <person name="Tomsovsky M."/>
            <person name="Tulloss R.E."/>
            <person name="Uehling J."/>
            <person name="Grigoriev I.V."/>
            <person name="Vagvolgyi C."/>
            <person name="Papp T."/>
            <person name="Martin F.M."/>
            <person name="Miettinen O."/>
            <person name="Hibbett D.S."/>
            <person name="Nagy L.G."/>
        </authorList>
    </citation>
    <scope>NUCLEOTIDE SEQUENCE [LARGE SCALE GENOMIC DNA]</scope>
    <source>
        <strain evidence="2 3">HHB13444</strain>
    </source>
</reference>
<dbReference type="GO" id="GO:0004523">
    <property type="term" value="F:RNA-DNA hybrid ribonuclease activity"/>
    <property type="evidence" value="ECO:0007669"/>
    <property type="project" value="InterPro"/>
</dbReference>
<dbReference type="Gene3D" id="3.30.420.10">
    <property type="entry name" value="Ribonuclease H-like superfamily/Ribonuclease H"/>
    <property type="match status" value="1"/>
</dbReference>
<evidence type="ECO:0000313" key="2">
    <source>
        <dbReference type="EMBL" id="TFK88462.1"/>
    </source>
</evidence>
<gene>
    <name evidence="2" type="ORF">K466DRAFT_613495</name>
</gene>
<evidence type="ECO:0000313" key="3">
    <source>
        <dbReference type="Proteomes" id="UP000308197"/>
    </source>
</evidence>
<dbReference type="Proteomes" id="UP000308197">
    <property type="component" value="Unassembled WGS sequence"/>
</dbReference>
<proteinExistence type="predicted"/>
<protein>
    <recommendedName>
        <fullName evidence="1">RNase H type-1 domain-containing protein</fullName>
    </recommendedName>
</protein>
<dbReference type="InParanoid" id="A0A5C3PGU0"/>
<accession>A0A5C3PGU0</accession>
<dbReference type="AlphaFoldDB" id="A0A5C3PGU0"/>
<dbReference type="Pfam" id="PF00075">
    <property type="entry name" value="RNase_H"/>
    <property type="match status" value="1"/>
</dbReference>
<dbReference type="STRING" id="1314778.A0A5C3PGU0"/>
<name>A0A5C3PGU0_9APHY</name>
<dbReference type="InterPro" id="IPR012337">
    <property type="entry name" value="RNaseH-like_sf"/>
</dbReference>
<dbReference type="InterPro" id="IPR002156">
    <property type="entry name" value="RNaseH_domain"/>
</dbReference>
<evidence type="ECO:0000259" key="1">
    <source>
        <dbReference type="PROSITE" id="PS50879"/>
    </source>
</evidence>
<sequence length="375" mass="42655">MATLLASTTAPTRTRIINVTDSQTTMDSITKWNQKHEDTGYILQRNAELTKLIIANLRSRRAHTIFEWVKGHNGHPGNEAADRLAAEGAEKPAGNRLEITAPRLFRLTGAKLQSMTQKLAYRAIRSIEDAKMKPRPRAAANMDRILTGIQAAFGVQLHEATIWTSLRSKHVTRAASQFLWMAIHDGYMVGTHWLRTNMSAELQQRAICDRCGECETMSHIILECNARGQELIWELFKRTWAHTKAEWKEPCWGTAMGAACAVFKNPRGVRQPSLKSLWCILCTEAVHLIWKMRCERVIQREGEEFSNEEITNRFYATISSRLTLDCRTSVRSRGKKALKPQEVERIWRPVIDNGQDLPPRWVGDCGVLVGIKRGR</sequence>
<dbReference type="PROSITE" id="PS50879">
    <property type="entry name" value="RNASE_H_1"/>
    <property type="match status" value="1"/>
</dbReference>
<dbReference type="InterPro" id="IPR036397">
    <property type="entry name" value="RNaseH_sf"/>
</dbReference>
<dbReference type="EMBL" id="ML211111">
    <property type="protein sequence ID" value="TFK88462.1"/>
    <property type="molecule type" value="Genomic_DNA"/>
</dbReference>
<dbReference type="SUPFAM" id="SSF53098">
    <property type="entry name" value="Ribonuclease H-like"/>
    <property type="match status" value="1"/>
</dbReference>
<keyword evidence="3" id="KW-1185">Reference proteome</keyword>
<organism evidence="2 3">
    <name type="scientific">Polyporus arcularius HHB13444</name>
    <dbReference type="NCBI Taxonomy" id="1314778"/>
    <lineage>
        <taxon>Eukaryota</taxon>
        <taxon>Fungi</taxon>
        <taxon>Dikarya</taxon>
        <taxon>Basidiomycota</taxon>
        <taxon>Agaricomycotina</taxon>
        <taxon>Agaricomycetes</taxon>
        <taxon>Polyporales</taxon>
        <taxon>Polyporaceae</taxon>
        <taxon>Polyporus</taxon>
    </lineage>
</organism>